<accession>A0ABW3E9G8</accession>
<name>A0ABW3E9G8_9LACO</name>
<protein>
    <recommendedName>
        <fullName evidence="4">Tetratricopeptide repeat protein</fullName>
    </recommendedName>
</protein>
<keyword evidence="1" id="KW-0175">Coiled coil</keyword>
<dbReference type="Proteomes" id="UP001597104">
    <property type="component" value="Unassembled WGS sequence"/>
</dbReference>
<keyword evidence="3" id="KW-1185">Reference proteome</keyword>
<proteinExistence type="predicted"/>
<dbReference type="EMBL" id="JBHTIO010000022">
    <property type="protein sequence ID" value="MFD0896943.1"/>
    <property type="molecule type" value="Genomic_DNA"/>
</dbReference>
<reference evidence="3" key="1">
    <citation type="journal article" date="2019" name="Int. J. Syst. Evol. Microbiol.">
        <title>The Global Catalogue of Microorganisms (GCM) 10K type strain sequencing project: providing services to taxonomists for standard genome sequencing and annotation.</title>
        <authorList>
            <consortium name="The Broad Institute Genomics Platform"/>
            <consortium name="The Broad Institute Genome Sequencing Center for Infectious Disease"/>
            <person name="Wu L."/>
            <person name="Ma J."/>
        </authorList>
    </citation>
    <scope>NUCLEOTIDE SEQUENCE [LARGE SCALE GENOMIC DNA]</scope>
    <source>
        <strain evidence="3">CCM 8925</strain>
    </source>
</reference>
<evidence type="ECO:0000313" key="2">
    <source>
        <dbReference type="EMBL" id="MFD0896943.1"/>
    </source>
</evidence>
<dbReference type="RefSeq" id="WP_137638455.1">
    <property type="nucleotide sequence ID" value="NZ_BJDN01000025.1"/>
</dbReference>
<organism evidence="2 3">
    <name type="scientific">Loigolactobacillus binensis</name>
    <dbReference type="NCBI Taxonomy" id="2559922"/>
    <lineage>
        <taxon>Bacteria</taxon>
        <taxon>Bacillati</taxon>
        <taxon>Bacillota</taxon>
        <taxon>Bacilli</taxon>
        <taxon>Lactobacillales</taxon>
        <taxon>Lactobacillaceae</taxon>
        <taxon>Loigolactobacillus</taxon>
    </lineage>
</organism>
<evidence type="ECO:0000256" key="1">
    <source>
        <dbReference type="SAM" id="Coils"/>
    </source>
</evidence>
<sequence>MGEQIPFPNNFRHLVQLGQAAIAQKKWSVAIAHLQAAYALQQTFAVNIVLVTALLADEQYQQAASLAQEKAEDYLASGTNCPLYLQALLRTHNFIGARKVCQLQPTELPAAFWQQQLQAVEQAEDLYRQQAQQQIQELQKGLYQLSALPLYAQTDLAKRAQHLPQTEFIQASRRVLTDLYVHPLVRANFLDELRQLGCPTTVDYLWLDERLHAVVPADLAAITETASVRTLRSQLLTHLAADPVRSQNLVGELTLHAAYLYPFAEKVLTPVAVWVAVYLANYADESALLAQFSSSAVAQVRDWLQRFTELTQRLSE</sequence>
<comment type="caution">
    <text evidence="2">The sequence shown here is derived from an EMBL/GenBank/DDBJ whole genome shotgun (WGS) entry which is preliminary data.</text>
</comment>
<gene>
    <name evidence="2" type="ORF">ACFQZ7_04240</name>
</gene>
<feature type="coiled-coil region" evidence="1">
    <location>
        <begin position="117"/>
        <end position="148"/>
    </location>
</feature>
<evidence type="ECO:0008006" key="4">
    <source>
        <dbReference type="Google" id="ProtNLM"/>
    </source>
</evidence>
<evidence type="ECO:0000313" key="3">
    <source>
        <dbReference type="Proteomes" id="UP001597104"/>
    </source>
</evidence>